<feature type="domain" description="Histidine kinase" evidence="11">
    <location>
        <begin position="157"/>
        <end position="373"/>
    </location>
</feature>
<protein>
    <recommendedName>
        <fullName evidence="8">Sensor-like histidine kinase SenX3</fullName>
        <ecNumber evidence="3">2.7.13.3</ecNumber>
    </recommendedName>
</protein>
<keyword evidence="4" id="KW-0597">Phosphoprotein</keyword>
<dbReference type="Pfam" id="PF00512">
    <property type="entry name" value="HisKA"/>
    <property type="match status" value="1"/>
</dbReference>
<evidence type="ECO:0000256" key="7">
    <source>
        <dbReference type="ARBA" id="ARBA00023012"/>
    </source>
</evidence>
<dbReference type="InterPro" id="IPR005467">
    <property type="entry name" value="His_kinase_dom"/>
</dbReference>
<dbReference type="CDD" id="cd00075">
    <property type="entry name" value="HATPase"/>
    <property type="match status" value="1"/>
</dbReference>
<dbReference type="SMART" id="SM00387">
    <property type="entry name" value="HATPase_c"/>
    <property type="match status" value="1"/>
</dbReference>
<dbReference type="Gene3D" id="1.10.287.130">
    <property type="match status" value="1"/>
</dbReference>
<reference evidence="13" key="1">
    <citation type="submission" date="2023-07" db="EMBL/GenBank/DDBJ databases">
        <title>Description of three actinobacteria isolated from air of manufacturing shop in a pharmaceutical factory.</title>
        <authorList>
            <person name="Zhang D.-F."/>
        </authorList>
    </citation>
    <scope>NUCLEOTIDE SEQUENCE [LARGE SCALE GENOMIC DNA]</scope>
    <source>
        <strain evidence="13">CCTCC AB 2011122</strain>
    </source>
</reference>
<sequence length="429" mass="45612">MDSTWSVLAALAFGVLIGAGFTVVLHIAERRGQSAARVVAPTIPDGVDQVLDVLESAGVVLDPSNNVLRASPGALAMGLVRNQMLAHQELIDLVAAVRRTGDPVATELVLARGPFSDATMQVDVRVARLGTRFVLLLADDRTEARRLDEVRRDFIANISHELKTPIASVSLLAEALDQAADEPERVRRFADRLAVESTRLGHITSEVIELSRLQARDALRRDELLDVDRIVAAAVDQNRVVAAAKGIEVRLRAKSKAKVYGDEALMVVAVHNLIANALAYSSEGGRVGVGVTVDDDAVEIAVADQGIGIAPEDQDRVFERFYRVDQARSRNTGGSGLGLSIVKHTVQNHGGDVRVWSQPGRGSTFTIRLPLAEPPVSPPEPEDTAAETVVDGQGDGSATATTGRGQSSETPDRIAAALPAAAPSRGDRT</sequence>
<keyword evidence="12" id="KW-0067">ATP-binding</keyword>
<evidence type="ECO:0000256" key="3">
    <source>
        <dbReference type="ARBA" id="ARBA00012438"/>
    </source>
</evidence>
<name>A0ABU1FLY7_9MICO</name>
<keyword evidence="10" id="KW-1133">Transmembrane helix</keyword>
<evidence type="ECO:0000256" key="6">
    <source>
        <dbReference type="ARBA" id="ARBA00022777"/>
    </source>
</evidence>
<dbReference type="CDD" id="cd00082">
    <property type="entry name" value="HisKA"/>
    <property type="match status" value="1"/>
</dbReference>
<gene>
    <name evidence="12" type="ORF">RH861_10110</name>
</gene>
<comment type="catalytic activity">
    <reaction evidence="1">
        <text>ATP + protein L-histidine = ADP + protein N-phospho-L-histidine.</text>
        <dbReference type="EC" id="2.7.13.3"/>
    </reaction>
</comment>
<keyword evidence="7" id="KW-0902">Two-component regulatory system</keyword>
<comment type="caution">
    <text evidence="12">The sequence shown here is derived from an EMBL/GenBank/DDBJ whole genome shotgun (WGS) entry which is preliminary data.</text>
</comment>
<dbReference type="SMART" id="SM00388">
    <property type="entry name" value="HisKA"/>
    <property type="match status" value="1"/>
</dbReference>
<evidence type="ECO:0000256" key="10">
    <source>
        <dbReference type="SAM" id="Phobius"/>
    </source>
</evidence>
<feature type="compositionally biased region" description="Polar residues" evidence="9">
    <location>
        <begin position="396"/>
        <end position="409"/>
    </location>
</feature>
<dbReference type="InterPro" id="IPR003594">
    <property type="entry name" value="HATPase_dom"/>
</dbReference>
<keyword evidence="12" id="KW-0547">Nucleotide-binding</keyword>
<dbReference type="PRINTS" id="PR00344">
    <property type="entry name" value="BCTRLSENSOR"/>
</dbReference>
<dbReference type="Pfam" id="PF02518">
    <property type="entry name" value="HATPase_c"/>
    <property type="match status" value="1"/>
</dbReference>
<dbReference type="InterPro" id="IPR036097">
    <property type="entry name" value="HisK_dim/P_sf"/>
</dbReference>
<keyword evidence="10" id="KW-0812">Transmembrane</keyword>
<dbReference type="PANTHER" id="PTHR45453">
    <property type="entry name" value="PHOSPHATE REGULON SENSOR PROTEIN PHOR"/>
    <property type="match status" value="1"/>
</dbReference>
<dbReference type="Gene3D" id="3.30.565.10">
    <property type="entry name" value="Histidine kinase-like ATPase, C-terminal domain"/>
    <property type="match status" value="1"/>
</dbReference>
<keyword evidence="13" id="KW-1185">Reference proteome</keyword>
<evidence type="ECO:0000256" key="9">
    <source>
        <dbReference type="SAM" id="MobiDB-lite"/>
    </source>
</evidence>
<evidence type="ECO:0000313" key="12">
    <source>
        <dbReference type="EMBL" id="MDR5692411.1"/>
    </source>
</evidence>
<evidence type="ECO:0000256" key="8">
    <source>
        <dbReference type="ARBA" id="ARBA00039401"/>
    </source>
</evidence>
<dbReference type="PANTHER" id="PTHR45453:SF1">
    <property type="entry name" value="PHOSPHATE REGULON SENSOR PROTEIN PHOR"/>
    <property type="match status" value="1"/>
</dbReference>
<dbReference type="GO" id="GO:0005524">
    <property type="term" value="F:ATP binding"/>
    <property type="evidence" value="ECO:0007669"/>
    <property type="project" value="UniProtKB-KW"/>
</dbReference>
<dbReference type="PROSITE" id="PS50109">
    <property type="entry name" value="HIS_KIN"/>
    <property type="match status" value="1"/>
</dbReference>
<comment type="subcellular location">
    <subcellularLocation>
        <location evidence="2">Cell membrane</location>
    </subcellularLocation>
</comment>
<evidence type="ECO:0000259" key="11">
    <source>
        <dbReference type="PROSITE" id="PS50109"/>
    </source>
</evidence>
<evidence type="ECO:0000313" key="13">
    <source>
        <dbReference type="Proteomes" id="UP001260072"/>
    </source>
</evidence>
<dbReference type="InterPro" id="IPR004358">
    <property type="entry name" value="Sig_transdc_His_kin-like_C"/>
</dbReference>
<feature type="region of interest" description="Disordered" evidence="9">
    <location>
        <begin position="370"/>
        <end position="429"/>
    </location>
</feature>
<organism evidence="12 13">
    <name type="scientific">Agromyces indicus</name>
    <dbReference type="NCBI Taxonomy" id="758919"/>
    <lineage>
        <taxon>Bacteria</taxon>
        <taxon>Bacillati</taxon>
        <taxon>Actinomycetota</taxon>
        <taxon>Actinomycetes</taxon>
        <taxon>Micrococcales</taxon>
        <taxon>Microbacteriaceae</taxon>
        <taxon>Agromyces</taxon>
    </lineage>
</organism>
<proteinExistence type="predicted"/>
<evidence type="ECO:0000256" key="4">
    <source>
        <dbReference type="ARBA" id="ARBA00022553"/>
    </source>
</evidence>
<dbReference type="EC" id="2.7.13.3" evidence="3"/>
<keyword evidence="5" id="KW-0808">Transferase</keyword>
<dbReference type="SUPFAM" id="SSF55874">
    <property type="entry name" value="ATPase domain of HSP90 chaperone/DNA topoisomerase II/histidine kinase"/>
    <property type="match status" value="1"/>
</dbReference>
<keyword evidence="6" id="KW-0418">Kinase</keyword>
<dbReference type="RefSeq" id="WP_310520886.1">
    <property type="nucleotide sequence ID" value="NZ_BAABBS010000001.1"/>
</dbReference>
<accession>A0ABU1FLY7</accession>
<dbReference type="EMBL" id="JAVKGS010000003">
    <property type="protein sequence ID" value="MDR5692411.1"/>
    <property type="molecule type" value="Genomic_DNA"/>
</dbReference>
<dbReference type="SUPFAM" id="SSF47384">
    <property type="entry name" value="Homodimeric domain of signal transducing histidine kinase"/>
    <property type="match status" value="1"/>
</dbReference>
<dbReference type="InterPro" id="IPR036890">
    <property type="entry name" value="HATPase_C_sf"/>
</dbReference>
<dbReference type="Proteomes" id="UP001260072">
    <property type="component" value="Unassembled WGS sequence"/>
</dbReference>
<feature type="transmembrane region" description="Helical" evidence="10">
    <location>
        <begin position="6"/>
        <end position="28"/>
    </location>
</feature>
<evidence type="ECO:0000256" key="2">
    <source>
        <dbReference type="ARBA" id="ARBA00004236"/>
    </source>
</evidence>
<keyword evidence="10" id="KW-0472">Membrane</keyword>
<evidence type="ECO:0000256" key="1">
    <source>
        <dbReference type="ARBA" id="ARBA00000085"/>
    </source>
</evidence>
<dbReference type="InterPro" id="IPR050351">
    <property type="entry name" value="BphY/WalK/GraS-like"/>
</dbReference>
<dbReference type="InterPro" id="IPR003661">
    <property type="entry name" value="HisK_dim/P_dom"/>
</dbReference>
<evidence type="ECO:0000256" key="5">
    <source>
        <dbReference type="ARBA" id="ARBA00022679"/>
    </source>
</evidence>